<proteinExistence type="predicted"/>
<name>A0A8T1ZM46_9BRAS</name>
<evidence type="ECO:0000256" key="1">
    <source>
        <dbReference type="SAM" id="Phobius"/>
    </source>
</evidence>
<dbReference type="InterPro" id="IPR055411">
    <property type="entry name" value="LRR_FXL15/At3g58940/PEG3-like"/>
</dbReference>
<dbReference type="PANTHER" id="PTHR31900:SF34">
    <property type="entry name" value="EMB|CAB62440.1-RELATED"/>
    <property type="match status" value="1"/>
</dbReference>
<dbReference type="EMBL" id="JAEFBK010000010">
    <property type="protein sequence ID" value="KAG7560169.1"/>
    <property type="molecule type" value="Genomic_DNA"/>
</dbReference>
<dbReference type="CDD" id="cd22160">
    <property type="entry name" value="F-box_AtFBL13-like"/>
    <property type="match status" value="1"/>
</dbReference>
<dbReference type="InterPro" id="IPR053781">
    <property type="entry name" value="F-box_AtFBL13-like"/>
</dbReference>
<evidence type="ECO:0000313" key="3">
    <source>
        <dbReference type="EMBL" id="KAG7560169.1"/>
    </source>
</evidence>
<comment type="caution">
    <text evidence="3">The sequence shown here is derived from an EMBL/GenBank/DDBJ whole genome shotgun (WGS) entry which is preliminary data.</text>
</comment>
<dbReference type="Proteomes" id="UP000694240">
    <property type="component" value="Chromosome 10"/>
</dbReference>
<feature type="transmembrane region" description="Helical" evidence="1">
    <location>
        <begin position="311"/>
        <end position="333"/>
    </location>
</feature>
<dbReference type="InterPro" id="IPR050232">
    <property type="entry name" value="FBL13/AtMIF1-like"/>
</dbReference>
<dbReference type="Pfam" id="PF08387">
    <property type="entry name" value="FBD"/>
    <property type="match status" value="1"/>
</dbReference>
<dbReference type="Pfam" id="PF00646">
    <property type="entry name" value="F-box"/>
    <property type="match status" value="1"/>
</dbReference>
<keyword evidence="4" id="KW-1185">Reference proteome</keyword>
<dbReference type="PANTHER" id="PTHR31900">
    <property type="entry name" value="F-BOX/RNI SUPERFAMILY PROTEIN-RELATED"/>
    <property type="match status" value="1"/>
</dbReference>
<keyword evidence="1" id="KW-0472">Membrane</keyword>
<gene>
    <name evidence="3" type="ORF">ISN45_Aa05g017170</name>
</gene>
<keyword evidence="1" id="KW-1133">Transmembrane helix</keyword>
<reference evidence="3 4" key="1">
    <citation type="submission" date="2020-12" db="EMBL/GenBank/DDBJ databases">
        <title>Concerted genomic and epigenomic changes stabilize Arabidopsis allopolyploids.</title>
        <authorList>
            <person name="Chen Z."/>
        </authorList>
    </citation>
    <scope>NUCLEOTIDE SEQUENCE [LARGE SCALE GENOMIC DNA]</scope>
    <source>
        <strain evidence="3">Allo738</strain>
        <tissue evidence="3">Leaf</tissue>
    </source>
</reference>
<evidence type="ECO:0000259" key="2">
    <source>
        <dbReference type="PROSITE" id="PS50181"/>
    </source>
</evidence>
<dbReference type="PROSITE" id="PS50181">
    <property type="entry name" value="FBOX"/>
    <property type="match status" value="1"/>
</dbReference>
<dbReference type="InterPro" id="IPR006566">
    <property type="entry name" value="FBD"/>
</dbReference>
<dbReference type="SMART" id="SM00579">
    <property type="entry name" value="FBD"/>
    <property type="match status" value="1"/>
</dbReference>
<dbReference type="InterPro" id="IPR001810">
    <property type="entry name" value="F-box_dom"/>
</dbReference>
<accession>A0A8T1ZM46</accession>
<sequence length="477" mass="54893">MEQKLKTDGLGLSNRNAMNKEDRISDLPEALLLHILSSLPTEKAIATSVLSKRWRSLWKMVPKLKFDYKFHPLADMDAHVFSENVYRSLSLHKAPVLESLHLTFEGRTDCMDVGIWIATAFTRRVRKLVLVSVYHEEQIVILPSVLFSYNDTLEILKLKYAIDLEFPPRVCLKSLRKLYLYEVQFKDEESVSNFLCGCPSLEDLVVHRYSNADVENFTIVVPSLQRLTIKELNQEGGNGDGGYVINAPALKYLDINGFKELEFFFIEEVPELVEAKISEVSDIANENILVSLTSAKRLSLHLSPLEVSLRLNSFCLVIFSAVGLTLFFCVLMLPHAQIDGLNGKIFDQLVYLELRTHETEWWNLLSIMLDSSPKLQILKLTDLYLGVNHKFPDKKKWDPPKYVPECLLRHLETFVWIGYKWQREDEKEVATYILKNAKCLKKATFSKFGNSEKLEEKRREMLNELASDSCHLVLESV</sequence>
<keyword evidence="1" id="KW-0812">Transmembrane</keyword>
<evidence type="ECO:0000313" key="4">
    <source>
        <dbReference type="Proteomes" id="UP000694240"/>
    </source>
</evidence>
<feature type="domain" description="F-box" evidence="2">
    <location>
        <begin position="21"/>
        <end position="73"/>
    </location>
</feature>
<dbReference type="AlphaFoldDB" id="A0A8T1ZM46"/>
<protein>
    <submittedName>
        <fullName evidence="3">F-box domain</fullName>
    </submittedName>
</protein>
<organism evidence="3 4">
    <name type="scientific">Arabidopsis thaliana x Arabidopsis arenosa</name>
    <dbReference type="NCBI Taxonomy" id="1240361"/>
    <lineage>
        <taxon>Eukaryota</taxon>
        <taxon>Viridiplantae</taxon>
        <taxon>Streptophyta</taxon>
        <taxon>Embryophyta</taxon>
        <taxon>Tracheophyta</taxon>
        <taxon>Spermatophyta</taxon>
        <taxon>Magnoliopsida</taxon>
        <taxon>eudicotyledons</taxon>
        <taxon>Gunneridae</taxon>
        <taxon>Pentapetalae</taxon>
        <taxon>rosids</taxon>
        <taxon>malvids</taxon>
        <taxon>Brassicales</taxon>
        <taxon>Brassicaceae</taxon>
        <taxon>Camelineae</taxon>
        <taxon>Arabidopsis</taxon>
    </lineage>
</organism>
<dbReference type="Pfam" id="PF24758">
    <property type="entry name" value="LRR_At5g56370"/>
    <property type="match status" value="1"/>
</dbReference>